<proteinExistence type="predicted"/>
<name>A0A0A6ZWT7_SHIDY</name>
<evidence type="ECO:0000313" key="2">
    <source>
        <dbReference type="Proteomes" id="UP000031647"/>
    </source>
</evidence>
<gene>
    <name evidence="1" type="ORF">Asd1617_03482</name>
</gene>
<dbReference type="HOGENOM" id="CLU_3367320_0_0_6"/>
<dbReference type="AlphaFoldDB" id="A0A0A6ZWT7"/>
<protein>
    <submittedName>
        <fullName evidence="1">Phosphoenolpyruvate-protein phosphotransferase</fullName>
        <ecNumber evidence="1">2.7.3.9</ecNumber>
    </submittedName>
</protein>
<sequence length="35" mass="4027">MSVMAKEKLILSAHLSLIQDDEFAGNIRRLMTEQH</sequence>
<organism evidence="1 2">
    <name type="scientific">Shigella dysenteriae 1617</name>
    <dbReference type="NCBI Taxonomy" id="754093"/>
    <lineage>
        <taxon>Bacteria</taxon>
        <taxon>Pseudomonadati</taxon>
        <taxon>Pseudomonadota</taxon>
        <taxon>Gammaproteobacteria</taxon>
        <taxon>Enterobacterales</taxon>
        <taxon>Enterobacteriaceae</taxon>
        <taxon>Shigella</taxon>
    </lineage>
</organism>
<dbReference type="KEGG" id="sdz:Asd1617_03482"/>
<keyword evidence="1" id="KW-0670">Pyruvate</keyword>
<evidence type="ECO:0000313" key="1">
    <source>
        <dbReference type="EMBL" id="AHA66309.1"/>
    </source>
</evidence>
<dbReference type="EMBL" id="CP006736">
    <property type="protein sequence ID" value="AHA66309.1"/>
    <property type="molecule type" value="Genomic_DNA"/>
</dbReference>
<accession>A0A0A6ZWT7</accession>
<dbReference type="Proteomes" id="UP000031647">
    <property type="component" value="Chromosome"/>
</dbReference>
<dbReference type="GO" id="GO:0008965">
    <property type="term" value="F:phosphoenolpyruvate-protein phosphotransferase activity"/>
    <property type="evidence" value="ECO:0007669"/>
    <property type="project" value="UniProtKB-EC"/>
</dbReference>
<dbReference type="EC" id="2.7.3.9" evidence="1"/>
<reference evidence="1 2" key="1">
    <citation type="submission" date="2013-09" db="EMBL/GenBank/DDBJ databases">
        <title>Comparative genomics of Sd1617 to representative strains in evaluating its pathogenesis.</title>
        <authorList>
            <person name="Aksomboon Vongsawan A."/>
            <person name="Kapatral V."/>
            <person name="Vaisvil B."/>
            <person name="Serichantalergs O."/>
            <person name="Hale T.L."/>
            <person name="Mason C.J."/>
        </authorList>
    </citation>
    <scope>NUCLEOTIDE SEQUENCE [LARGE SCALE GENOMIC DNA]</scope>
    <source>
        <strain evidence="1 2">1617</strain>
    </source>
</reference>
<keyword evidence="1" id="KW-0808">Transferase</keyword>